<accession>A0A3S4D3U6</accession>
<evidence type="ECO:0000313" key="1">
    <source>
        <dbReference type="EMBL" id="SPQ21787.1"/>
    </source>
</evidence>
<sequence length="125" mass="13956">MPSTSPTQEFSLIPADRIPSHPDRRLISSVISHLTALIEPALRDPPETRVPATTEGLYNELWDSMRQLEPLGSGARYIVDGIRAVLDCEEDFYPVLSAVWLCLIIKHLIGELNQILEMSKSETGD</sequence>
<name>A0A3S4D3U6_9PEZI</name>
<organism evidence="1 2">
    <name type="scientific">Thermothielavioides terrestris</name>
    <dbReference type="NCBI Taxonomy" id="2587410"/>
    <lineage>
        <taxon>Eukaryota</taxon>
        <taxon>Fungi</taxon>
        <taxon>Dikarya</taxon>
        <taxon>Ascomycota</taxon>
        <taxon>Pezizomycotina</taxon>
        <taxon>Sordariomycetes</taxon>
        <taxon>Sordariomycetidae</taxon>
        <taxon>Sordariales</taxon>
        <taxon>Chaetomiaceae</taxon>
        <taxon>Thermothielavioides</taxon>
    </lineage>
</organism>
<dbReference type="EMBL" id="OUUZ01000008">
    <property type="protein sequence ID" value="SPQ21787.1"/>
    <property type="molecule type" value="Genomic_DNA"/>
</dbReference>
<proteinExistence type="predicted"/>
<protein>
    <submittedName>
        <fullName evidence="1">79915743-b8f1-4755-8212-038b42258ede</fullName>
    </submittedName>
</protein>
<dbReference type="Proteomes" id="UP000289323">
    <property type="component" value="Unassembled WGS sequence"/>
</dbReference>
<reference evidence="1 2" key="1">
    <citation type="submission" date="2018-04" db="EMBL/GenBank/DDBJ databases">
        <authorList>
            <person name="Huttner S."/>
            <person name="Dainat J."/>
        </authorList>
    </citation>
    <scope>NUCLEOTIDE SEQUENCE [LARGE SCALE GENOMIC DNA]</scope>
</reference>
<dbReference type="AlphaFoldDB" id="A0A3S4D3U6"/>
<gene>
    <name evidence="1" type="ORF">TT172_LOCUS4206</name>
</gene>
<evidence type="ECO:0000313" key="2">
    <source>
        <dbReference type="Proteomes" id="UP000289323"/>
    </source>
</evidence>